<feature type="compositionally biased region" description="Polar residues" evidence="1">
    <location>
        <begin position="225"/>
        <end position="238"/>
    </location>
</feature>
<feature type="compositionally biased region" description="Low complexity" evidence="1">
    <location>
        <begin position="266"/>
        <end position="278"/>
    </location>
</feature>
<feature type="compositionally biased region" description="Polar residues" evidence="1">
    <location>
        <begin position="279"/>
        <end position="289"/>
    </location>
</feature>
<organism evidence="2 3">
    <name type="scientific">Pleurostoma richardsiae</name>
    <dbReference type="NCBI Taxonomy" id="41990"/>
    <lineage>
        <taxon>Eukaryota</taxon>
        <taxon>Fungi</taxon>
        <taxon>Dikarya</taxon>
        <taxon>Ascomycota</taxon>
        <taxon>Pezizomycotina</taxon>
        <taxon>Sordariomycetes</taxon>
        <taxon>Sordariomycetidae</taxon>
        <taxon>Calosphaeriales</taxon>
        <taxon>Pleurostomataceae</taxon>
        <taxon>Pleurostoma</taxon>
    </lineage>
</organism>
<evidence type="ECO:0000256" key="1">
    <source>
        <dbReference type="SAM" id="MobiDB-lite"/>
    </source>
</evidence>
<sequence length="500" mass="53487">MATLPGLPGSHHANKITKPRNNVVKPILKKLSHSEKNSLDLDRGWEEQPISNGWGVGYDSTGVSRPARDVSFQIDYGDRIMFGGGGGHGGGGGPGGGPGGGAGRAKFHHARSASGTSHVSVMTNGSGHHHRVGSFVHPFQQTPRTSTPPLSYAASMASFDNARDYSPTITENEDDDEQRQSFSHSVPYAAASSSMSQSGLRRPSLASQRTDSLSDITAPPAPQLRVNTTTARSISGPSSRLAHGVLSQSYSQSDLHLNLTSPDSPTPTTAAAVTTTPTLMSPVSSSTSPMAPLRSSLDSVGFRLRSRSEVDAASKREEIREARRKFEERERLKEEKYAREQVRKRERKDSKEASRIEKAAASARHERKNTGGSSKSDPVIRPPPAPRKISPTSLSGSVSEEGGAGEAGRGGGKMKKHRTGSGCAGGRNAAGANLDEKQLDFVSRNYDSVPGGATPSFGPGVDGVQFRAPTRRSTAKRKTQGYWTGFILWFRTRLLRLGRR</sequence>
<protein>
    <submittedName>
        <fullName evidence="2">Uncharacterized protein</fullName>
    </submittedName>
</protein>
<dbReference type="Proteomes" id="UP001174694">
    <property type="component" value="Unassembled WGS sequence"/>
</dbReference>
<feature type="region of interest" description="Disordered" evidence="1">
    <location>
        <begin position="256"/>
        <end position="294"/>
    </location>
</feature>
<feature type="region of interest" description="Disordered" evidence="1">
    <location>
        <begin position="1"/>
        <end position="22"/>
    </location>
</feature>
<feature type="region of interest" description="Disordered" evidence="1">
    <location>
        <begin position="164"/>
        <end position="239"/>
    </location>
</feature>
<evidence type="ECO:0000313" key="3">
    <source>
        <dbReference type="Proteomes" id="UP001174694"/>
    </source>
</evidence>
<evidence type="ECO:0000313" key="2">
    <source>
        <dbReference type="EMBL" id="KAJ9150302.1"/>
    </source>
</evidence>
<dbReference type="AlphaFoldDB" id="A0AA38VT16"/>
<feature type="compositionally biased region" description="Polar residues" evidence="1">
    <location>
        <begin position="191"/>
        <end position="215"/>
    </location>
</feature>
<accession>A0AA38VT16</accession>
<gene>
    <name evidence="2" type="ORF">NKR23_g3892</name>
</gene>
<feature type="compositionally biased region" description="Gly residues" evidence="1">
    <location>
        <begin position="83"/>
        <end position="103"/>
    </location>
</feature>
<proteinExistence type="predicted"/>
<name>A0AA38VT16_9PEZI</name>
<comment type="caution">
    <text evidence="2">The sequence shown here is derived from an EMBL/GenBank/DDBJ whole genome shotgun (WGS) entry which is preliminary data.</text>
</comment>
<feature type="compositionally biased region" description="Basic and acidic residues" evidence="1">
    <location>
        <begin position="335"/>
        <end position="358"/>
    </location>
</feature>
<dbReference type="EMBL" id="JANBVO010000008">
    <property type="protein sequence ID" value="KAJ9150302.1"/>
    <property type="molecule type" value="Genomic_DNA"/>
</dbReference>
<keyword evidence="3" id="KW-1185">Reference proteome</keyword>
<feature type="region of interest" description="Disordered" evidence="1">
    <location>
        <begin position="83"/>
        <end position="133"/>
    </location>
</feature>
<feature type="compositionally biased region" description="Polar residues" evidence="1">
    <location>
        <begin position="113"/>
        <end position="126"/>
    </location>
</feature>
<feature type="compositionally biased region" description="Gly residues" evidence="1">
    <location>
        <begin position="402"/>
        <end position="411"/>
    </location>
</feature>
<feature type="region of interest" description="Disordered" evidence="1">
    <location>
        <begin position="335"/>
        <end position="431"/>
    </location>
</feature>
<reference evidence="2" key="1">
    <citation type="submission" date="2022-07" db="EMBL/GenBank/DDBJ databases">
        <title>Fungi with potential for degradation of polypropylene.</title>
        <authorList>
            <person name="Gostincar C."/>
        </authorList>
    </citation>
    <scope>NUCLEOTIDE SEQUENCE</scope>
    <source>
        <strain evidence="2">EXF-13308</strain>
    </source>
</reference>